<dbReference type="OrthoDB" id="3629246at2"/>
<dbReference type="InterPro" id="IPR005519">
    <property type="entry name" value="Acid_phosphat_B-like"/>
</dbReference>
<dbReference type="Gene3D" id="3.40.50.1000">
    <property type="entry name" value="HAD superfamily/HAD-like"/>
    <property type="match status" value="1"/>
</dbReference>
<evidence type="ECO:0000256" key="1">
    <source>
        <dbReference type="ARBA" id="ARBA00022729"/>
    </source>
</evidence>
<dbReference type="InterPro" id="IPR036412">
    <property type="entry name" value="HAD-like_sf"/>
</dbReference>
<proteinExistence type="predicted"/>
<dbReference type="RefSeq" id="WP_089222350.1">
    <property type="nucleotide sequence ID" value="NZ_FZOF01000002.1"/>
</dbReference>
<dbReference type="PANTHER" id="PTHR31284:SF10">
    <property type="entry name" value="ACID PHOSPHATASE-LIKE PROTEIN"/>
    <property type="match status" value="1"/>
</dbReference>
<dbReference type="Proteomes" id="UP000198280">
    <property type="component" value="Unassembled WGS sequence"/>
</dbReference>
<feature type="signal peptide" evidence="2">
    <location>
        <begin position="1"/>
        <end position="32"/>
    </location>
</feature>
<dbReference type="AlphaFoldDB" id="A0A239AVU1"/>
<dbReference type="EMBL" id="FZOF01000002">
    <property type="protein sequence ID" value="SNR99144.1"/>
    <property type="molecule type" value="Genomic_DNA"/>
</dbReference>
<sequence length="221" mass="23758">MTTLKTLTWRRGAVVAAIIAAGVSGLALPADAHATDAHATGRIGGTPAAAATASAGAASVDHETWLRDVRPVIDQARAYLQERTSTARPGEKPAIVLDIDNTSLETYFDWWFPPAVAPTRDLARYADSRGVDVFFVTARPDFIHPATLYNLDRAGYPVAGLYGRSIPDLFDEVSAYKTAQRAAIEKRGYTIVANIGNNTTDLVGGHAERTFKLPDYDGLLD</sequence>
<dbReference type="InterPro" id="IPR023214">
    <property type="entry name" value="HAD_sf"/>
</dbReference>
<dbReference type="PANTHER" id="PTHR31284">
    <property type="entry name" value="ACID PHOSPHATASE-LIKE PROTEIN"/>
    <property type="match status" value="1"/>
</dbReference>
<name>A0A239AVU1_9ACTN</name>
<evidence type="ECO:0000313" key="4">
    <source>
        <dbReference type="Proteomes" id="UP000198280"/>
    </source>
</evidence>
<evidence type="ECO:0000313" key="3">
    <source>
        <dbReference type="EMBL" id="SNR99144.1"/>
    </source>
</evidence>
<feature type="chain" id="PRO_5013189873" evidence="2">
    <location>
        <begin position="33"/>
        <end position="221"/>
    </location>
</feature>
<gene>
    <name evidence="3" type="ORF">SAMN05216252_102173</name>
</gene>
<keyword evidence="4" id="KW-1185">Reference proteome</keyword>
<reference evidence="3 4" key="1">
    <citation type="submission" date="2017-06" db="EMBL/GenBank/DDBJ databases">
        <authorList>
            <person name="Kim H.J."/>
            <person name="Triplett B.A."/>
        </authorList>
    </citation>
    <scope>NUCLEOTIDE SEQUENCE [LARGE SCALE GENOMIC DNA]</scope>
    <source>
        <strain evidence="3 4">CGMCC 4.1858</strain>
    </source>
</reference>
<dbReference type="SUPFAM" id="SSF56784">
    <property type="entry name" value="HAD-like"/>
    <property type="match status" value="1"/>
</dbReference>
<protein>
    <submittedName>
        <fullName evidence="3">HAD superfamily, subfamily IIIB (Acid phosphatase)</fullName>
    </submittedName>
</protein>
<keyword evidence="1 2" id="KW-0732">Signal</keyword>
<organism evidence="3 4">
    <name type="scientific">Actinacidiphila glaucinigra</name>
    <dbReference type="NCBI Taxonomy" id="235986"/>
    <lineage>
        <taxon>Bacteria</taxon>
        <taxon>Bacillati</taxon>
        <taxon>Actinomycetota</taxon>
        <taxon>Actinomycetes</taxon>
        <taxon>Kitasatosporales</taxon>
        <taxon>Streptomycetaceae</taxon>
        <taxon>Actinacidiphila</taxon>
    </lineage>
</organism>
<accession>A0A239AVU1</accession>
<evidence type="ECO:0000256" key="2">
    <source>
        <dbReference type="SAM" id="SignalP"/>
    </source>
</evidence>
<dbReference type="Pfam" id="PF03767">
    <property type="entry name" value="Acid_phosphat_B"/>
    <property type="match status" value="2"/>
</dbReference>